<comment type="similarity">
    <text evidence="2">Belongs to the EamA transporter family.</text>
</comment>
<evidence type="ECO:0000256" key="6">
    <source>
        <dbReference type="ARBA" id="ARBA00022989"/>
    </source>
</evidence>
<keyword evidence="3" id="KW-0813">Transport</keyword>
<dbReference type="EMBL" id="RCWJ01000001">
    <property type="protein sequence ID" value="RLQ86459.1"/>
    <property type="molecule type" value="Genomic_DNA"/>
</dbReference>
<feature type="transmembrane region" description="Helical" evidence="8">
    <location>
        <begin position="107"/>
        <end position="125"/>
    </location>
</feature>
<dbReference type="PANTHER" id="PTHR22911">
    <property type="entry name" value="ACYL-MALONYL CONDENSING ENZYME-RELATED"/>
    <property type="match status" value="1"/>
</dbReference>
<dbReference type="InterPro" id="IPR000620">
    <property type="entry name" value="EamA_dom"/>
</dbReference>
<organism evidence="10 11">
    <name type="scientific">Mycetocola zhadangensis</name>
    <dbReference type="NCBI Taxonomy" id="1164595"/>
    <lineage>
        <taxon>Bacteria</taxon>
        <taxon>Bacillati</taxon>
        <taxon>Actinomycetota</taxon>
        <taxon>Actinomycetes</taxon>
        <taxon>Micrococcales</taxon>
        <taxon>Microbacteriaceae</taxon>
        <taxon>Mycetocola</taxon>
    </lineage>
</organism>
<dbReference type="SUPFAM" id="SSF103481">
    <property type="entry name" value="Multidrug resistance efflux transporter EmrE"/>
    <property type="match status" value="2"/>
</dbReference>
<dbReference type="RefSeq" id="WP_121658820.1">
    <property type="nucleotide sequence ID" value="NZ_BMEK01000001.1"/>
</dbReference>
<accession>A0A3L7J7L0</accession>
<comment type="subcellular location">
    <subcellularLocation>
        <location evidence="1">Cell membrane</location>
        <topology evidence="1">Multi-pass membrane protein</topology>
    </subcellularLocation>
</comment>
<keyword evidence="7 8" id="KW-0472">Membrane</keyword>
<feature type="transmembrane region" description="Helical" evidence="8">
    <location>
        <begin position="76"/>
        <end position="95"/>
    </location>
</feature>
<feature type="transmembrane region" description="Helical" evidence="8">
    <location>
        <begin position="132"/>
        <end position="149"/>
    </location>
</feature>
<keyword evidence="5 8" id="KW-0812">Transmembrane</keyword>
<dbReference type="GO" id="GO:0005886">
    <property type="term" value="C:plasma membrane"/>
    <property type="evidence" value="ECO:0007669"/>
    <property type="project" value="UniProtKB-SubCell"/>
</dbReference>
<keyword evidence="11" id="KW-1185">Reference proteome</keyword>
<evidence type="ECO:0000256" key="5">
    <source>
        <dbReference type="ARBA" id="ARBA00022692"/>
    </source>
</evidence>
<evidence type="ECO:0000256" key="4">
    <source>
        <dbReference type="ARBA" id="ARBA00022475"/>
    </source>
</evidence>
<evidence type="ECO:0000313" key="11">
    <source>
        <dbReference type="Proteomes" id="UP000282460"/>
    </source>
</evidence>
<keyword evidence="4" id="KW-1003">Cell membrane</keyword>
<reference evidence="10 11" key="1">
    <citation type="submission" date="2018-10" db="EMBL/GenBank/DDBJ databases">
        <authorList>
            <person name="Li J."/>
        </authorList>
    </citation>
    <scope>NUCLEOTIDE SEQUENCE [LARGE SCALE GENOMIC DNA]</scope>
    <source>
        <strain evidence="10 11">ZD1-4</strain>
    </source>
</reference>
<feature type="transmembrane region" description="Helical" evidence="8">
    <location>
        <begin position="217"/>
        <end position="238"/>
    </location>
</feature>
<evidence type="ECO:0000256" key="7">
    <source>
        <dbReference type="ARBA" id="ARBA00023136"/>
    </source>
</evidence>
<dbReference type="PANTHER" id="PTHR22911:SF137">
    <property type="entry name" value="SOLUTE CARRIER FAMILY 35 MEMBER G2-RELATED"/>
    <property type="match status" value="1"/>
</dbReference>
<evidence type="ECO:0000313" key="10">
    <source>
        <dbReference type="EMBL" id="RLQ86459.1"/>
    </source>
</evidence>
<feature type="transmembrane region" description="Helical" evidence="8">
    <location>
        <begin position="43"/>
        <end position="64"/>
    </location>
</feature>
<evidence type="ECO:0000256" key="2">
    <source>
        <dbReference type="ARBA" id="ARBA00007362"/>
    </source>
</evidence>
<evidence type="ECO:0000259" key="9">
    <source>
        <dbReference type="Pfam" id="PF00892"/>
    </source>
</evidence>
<evidence type="ECO:0000256" key="3">
    <source>
        <dbReference type="ARBA" id="ARBA00022448"/>
    </source>
</evidence>
<dbReference type="Pfam" id="PF00892">
    <property type="entry name" value="EamA"/>
    <property type="match status" value="1"/>
</dbReference>
<feature type="domain" description="EamA" evidence="9">
    <location>
        <begin position="12"/>
        <end position="147"/>
    </location>
</feature>
<dbReference type="AlphaFoldDB" id="A0A3L7J7L0"/>
<dbReference type="Proteomes" id="UP000282460">
    <property type="component" value="Unassembled WGS sequence"/>
</dbReference>
<sequence>MAVVPPGQLSRPGLAYAVTAYTLWGVLPLYFLLLVPTGPFELVAARVLFSLVFCALLLTVMRGWKPFLALVRNRRVSLTMALAGLLIFVNWQTYVYGVLSGQVIESALGYFINPIVTVFLGVFFLRERLRVVQWISVGLSIVAVFVLAIGAHGVPWIALILAFSFGLYGFIKKRVGPTVDAVSGLTLETAWLAPVAVVQLVVVGATTGLTIGQVSPLHTALLVGTGVITAVPLLFFASASRRLPLIYMGFIQFFAPVIQFLVGVLVLHEAMPLERWIGFILVWIALVVLTADTVIAARRSTVRRNKTASQPV</sequence>
<gene>
    <name evidence="10" type="primary">rarD</name>
    <name evidence="10" type="ORF">D9V28_00675</name>
</gene>
<evidence type="ECO:0000256" key="1">
    <source>
        <dbReference type="ARBA" id="ARBA00004651"/>
    </source>
</evidence>
<dbReference type="InterPro" id="IPR004626">
    <property type="entry name" value="RarD"/>
</dbReference>
<dbReference type="InterPro" id="IPR037185">
    <property type="entry name" value="EmrE-like"/>
</dbReference>
<feature type="transmembrane region" description="Helical" evidence="8">
    <location>
        <begin position="12"/>
        <end position="31"/>
    </location>
</feature>
<evidence type="ECO:0000256" key="8">
    <source>
        <dbReference type="SAM" id="Phobius"/>
    </source>
</evidence>
<feature type="transmembrane region" description="Helical" evidence="8">
    <location>
        <begin position="276"/>
        <end position="297"/>
    </location>
</feature>
<proteinExistence type="inferred from homology"/>
<comment type="caution">
    <text evidence="10">The sequence shown here is derived from an EMBL/GenBank/DDBJ whole genome shotgun (WGS) entry which is preliminary data.</text>
</comment>
<protein>
    <submittedName>
        <fullName evidence="10">EamA family transporter RarD</fullName>
    </submittedName>
</protein>
<keyword evidence="6 8" id="KW-1133">Transmembrane helix</keyword>
<feature type="transmembrane region" description="Helical" evidence="8">
    <location>
        <begin position="191"/>
        <end position="211"/>
    </location>
</feature>
<dbReference type="OrthoDB" id="369870at2"/>
<feature type="transmembrane region" description="Helical" evidence="8">
    <location>
        <begin position="155"/>
        <end position="171"/>
    </location>
</feature>
<name>A0A3L7J7L0_9MICO</name>
<dbReference type="NCBIfam" id="TIGR00688">
    <property type="entry name" value="rarD"/>
    <property type="match status" value="1"/>
</dbReference>
<feature type="transmembrane region" description="Helical" evidence="8">
    <location>
        <begin position="245"/>
        <end position="270"/>
    </location>
</feature>